<evidence type="ECO:0000256" key="5">
    <source>
        <dbReference type="ARBA" id="ARBA00022856"/>
    </source>
</evidence>
<keyword evidence="4 10" id="KW-0812">Transmembrane</keyword>
<evidence type="ECO:0008006" key="13">
    <source>
        <dbReference type="Google" id="ProtNLM"/>
    </source>
</evidence>
<accession>A0A8H6ZMA8</accession>
<evidence type="ECO:0000256" key="9">
    <source>
        <dbReference type="SAM" id="MobiDB-lite"/>
    </source>
</evidence>
<dbReference type="Proteomes" id="UP000623687">
    <property type="component" value="Unassembled WGS sequence"/>
</dbReference>
<feature type="transmembrane region" description="Helical" evidence="10">
    <location>
        <begin position="79"/>
        <end position="101"/>
    </location>
</feature>
<feature type="transmembrane region" description="Helical" evidence="10">
    <location>
        <begin position="726"/>
        <end position="748"/>
    </location>
</feature>
<evidence type="ECO:0000256" key="7">
    <source>
        <dbReference type="ARBA" id="ARBA00022989"/>
    </source>
</evidence>
<keyword evidence="5" id="KW-0571">Peptide transport</keyword>
<feature type="transmembrane region" description="Helical" evidence="10">
    <location>
        <begin position="241"/>
        <end position="259"/>
    </location>
</feature>
<evidence type="ECO:0000256" key="3">
    <source>
        <dbReference type="ARBA" id="ARBA00022448"/>
    </source>
</evidence>
<dbReference type="VEuPathDB" id="FungiDB:PC9H_009762"/>
<feature type="transmembrane region" description="Helical" evidence="10">
    <location>
        <begin position="108"/>
        <end position="130"/>
    </location>
</feature>
<dbReference type="NCBIfam" id="TIGR00728">
    <property type="entry name" value="OPT_sfam"/>
    <property type="match status" value="1"/>
</dbReference>
<feature type="transmembrane region" description="Helical" evidence="10">
    <location>
        <begin position="579"/>
        <end position="598"/>
    </location>
</feature>
<feature type="transmembrane region" description="Helical" evidence="10">
    <location>
        <begin position="497"/>
        <end position="526"/>
    </location>
</feature>
<feature type="transmembrane region" description="Helical" evidence="10">
    <location>
        <begin position="650"/>
        <end position="668"/>
    </location>
</feature>
<keyword evidence="7 10" id="KW-1133">Transmembrane helix</keyword>
<dbReference type="GO" id="GO:0015031">
    <property type="term" value="P:protein transport"/>
    <property type="evidence" value="ECO:0007669"/>
    <property type="project" value="UniProtKB-KW"/>
</dbReference>
<feature type="transmembrane region" description="Helical" evidence="10">
    <location>
        <begin position="183"/>
        <end position="207"/>
    </location>
</feature>
<evidence type="ECO:0000256" key="8">
    <source>
        <dbReference type="ARBA" id="ARBA00023136"/>
    </source>
</evidence>
<dbReference type="InterPro" id="IPR004648">
    <property type="entry name" value="Oligpept_transpt"/>
</dbReference>
<organism evidence="11 12">
    <name type="scientific">Pleurotus ostreatus</name>
    <name type="common">Oyster mushroom</name>
    <name type="synonym">White-rot fungus</name>
    <dbReference type="NCBI Taxonomy" id="5322"/>
    <lineage>
        <taxon>Eukaryota</taxon>
        <taxon>Fungi</taxon>
        <taxon>Dikarya</taxon>
        <taxon>Basidiomycota</taxon>
        <taxon>Agaricomycotina</taxon>
        <taxon>Agaricomycetes</taxon>
        <taxon>Agaricomycetidae</taxon>
        <taxon>Agaricales</taxon>
        <taxon>Pleurotineae</taxon>
        <taxon>Pleurotaceae</taxon>
        <taxon>Pleurotus</taxon>
    </lineage>
</organism>
<name>A0A8H6ZMA8_PLEOS</name>
<gene>
    <name evidence="11" type="ORF">PC9H_009762</name>
</gene>
<evidence type="ECO:0000256" key="4">
    <source>
        <dbReference type="ARBA" id="ARBA00022692"/>
    </source>
</evidence>
<dbReference type="GeneID" id="59379580"/>
<comment type="subcellular location">
    <subcellularLocation>
        <location evidence="1">Membrane</location>
        <topology evidence="1">Multi-pass membrane protein</topology>
    </subcellularLocation>
</comment>
<feature type="region of interest" description="Disordered" evidence="9">
    <location>
        <begin position="1"/>
        <end position="41"/>
    </location>
</feature>
<protein>
    <recommendedName>
        <fullName evidence="13">OPT superfamily oligopeptide transporter</fullName>
    </recommendedName>
</protein>
<feature type="transmembrane region" description="Helical" evidence="10">
    <location>
        <begin position="472"/>
        <end position="491"/>
    </location>
</feature>
<dbReference type="AlphaFoldDB" id="A0A8H6ZMA8"/>
<dbReference type="Pfam" id="PF03169">
    <property type="entry name" value="OPT"/>
    <property type="match status" value="1"/>
</dbReference>
<evidence type="ECO:0000256" key="2">
    <source>
        <dbReference type="ARBA" id="ARBA00008807"/>
    </source>
</evidence>
<evidence type="ECO:0000256" key="1">
    <source>
        <dbReference type="ARBA" id="ARBA00004141"/>
    </source>
</evidence>
<keyword evidence="8 10" id="KW-0472">Membrane</keyword>
<evidence type="ECO:0000256" key="6">
    <source>
        <dbReference type="ARBA" id="ARBA00022927"/>
    </source>
</evidence>
<dbReference type="EMBL" id="JACETU010000007">
    <property type="protein sequence ID" value="KAF7424455.1"/>
    <property type="molecule type" value="Genomic_DNA"/>
</dbReference>
<proteinExistence type="inferred from homology"/>
<reference evidence="11" key="1">
    <citation type="submission" date="2019-07" db="EMBL/GenBank/DDBJ databases">
        <authorList>
            <person name="Palmer J.M."/>
        </authorList>
    </citation>
    <scope>NUCLEOTIDE SEQUENCE</scope>
    <source>
        <strain evidence="11">PC9</strain>
    </source>
</reference>
<dbReference type="PANTHER" id="PTHR22601">
    <property type="entry name" value="ISP4 LIKE PROTEIN"/>
    <property type="match status" value="1"/>
</dbReference>
<dbReference type="InterPro" id="IPR004813">
    <property type="entry name" value="OPT"/>
</dbReference>
<feature type="transmembrane region" description="Helical" evidence="10">
    <location>
        <begin position="547"/>
        <end position="564"/>
    </location>
</feature>
<comment type="similarity">
    <text evidence="2">Belongs to the oligopeptide OPT transporter family.</text>
</comment>
<dbReference type="GO" id="GO:0016020">
    <property type="term" value="C:membrane"/>
    <property type="evidence" value="ECO:0007669"/>
    <property type="project" value="UniProtKB-SubCell"/>
</dbReference>
<feature type="compositionally biased region" description="Basic and acidic residues" evidence="9">
    <location>
        <begin position="23"/>
        <end position="35"/>
    </location>
</feature>
<dbReference type="OrthoDB" id="9986677at2759"/>
<keyword evidence="12" id="KW-1185">Reference proteome</keyword>
<evidence type="ECO:0000313" key="11">
    <source>
        <dbReference type="EMBL" id="KAF7424455.1"/>
    </source>
</evidence>
<dbReference type="GO" id="GO:0035673">
    <property type="term" value="F:oligopeptide transmembrane transporter activity"/>
    <property type="evidence" value="ECO:0007669"/>
    <property type="project" value="InterPro"/>
</dbReference>
<comment type="caution">
    <text evidence="11">The sequence shown here is derived from an EMBL/GenBank/DDBJ whole genome shotgun (WGS) entry which is preliminary data.</text>
</comment>
<keyword evidence="3" id="KW-0813">Transport</keyword>
<keyword evidence="6" id="KW-0653">Protein transport</keyword>
<feature type="transmembrane region" description="Helical" evidence="10">
    <location>
        <begin position="688"/>
        <end position="714"/>
    </location>
</feature>
<sequence>MFLSNPLKGSVGQPTPEVQNVEKVNRTSPIDEKKQYSNTDIESTKDVDADSDFGGVLENERDIATHVLTVTDDPSLNPWTVRAFVLGIGLSAFGGVLAEIYYFKPQTVLVSTMFLAIIAYVLGMAWETFVPTRGVFRFINPHPFNKKENAFIVIMSSAAANSALGTEVLAVQRLFYNVTPNPASSIFLLFASQLLGYGIGGLFRSVLLYPSKMLYPTVIPLVSMFDALYRDAQGATKKLRLFWIAFGVIFIWEIFPEWIFPLLTGFSIFCLANPTSTDFTRIFGGSNGNEGLGLLSLCLDWQYISGGYNPMAIPLKAQFSNLIGYILCMVVFVGVYYNNIWESRSLPFLSQTLFYPNGSVYDQLRILNDRLEVDPVLLAKEGLPFYSGTWVTQLLSTNLGMAATFTHLLLWNSDDLALAFGWVSIPAIKQMYQDFDWRFWRDNGMRDERIDEKDLDPHYREMLKYPDAPNSWYIVTLLISVIMALVIIYKADSTLPWWGFIIAMLLATVSILFFGTLSAITGLQFIIQPFVQMIGGFIHPGKPMANMYFVLFSYNSVTQAQLLMRDLKIAQYTKLPPRAAFTAQIIGTLFGCVLNYVLMNSIIDNQRDILLSVEGTNIWSGQQPQQYNSQAIAWGGLSHELFASGKRYQWVAWAYVVGLFVPIPFWLVHRFWPKLRADYLYTPVICYYIGWLCVGINSSILSYFAIAWFSQWYLRTRYPKWFVKYNYILAAALDGGTQVMVFILSFAVQGAAGDSHLFPQWLVGRKSEWKLRPVCIHYNVGMTTGASPCNKLKLS</sequence>
<dbReference type="RefSeq" id="XP_036628649.1">
    <property type="nucleotide sequence ID" value="XM_036779260.1"/>
</dbReference>
<evidence type="ECO:0000256" key="10">
    <source>
        <dbReference type="SAM" id="Phobius"/>
    </source>
</evidence>
<evidence type="ECO:0000313" key="12">
    <source>
        <dbReference type="Proteomes" id="UP000623687"/>
    </source>
</evidence>
<feature type="transmembrane region" description="Helical" evidence="10">
    <location>
        <begin position="319"/>
        <end position="337"/>
    </location>
</feature>